<proteinExistence type="predicted"/>
<protein>
    <submittedName>
        <fullName evidence="1">Uncharacterized protein</fullName>
    </submittedName>
</protein>
<comment type="caution">
    <text evidence="1">The sequence shown here is derived from an EMBL/GenBank/DDBJ whole genome shotgun (WGS) entry which is preliminary data.</text>
</comment>
<name>A0A0F8VXL6_9ZZZZ</name>
<dbReference type="EMBL" id="LAZR01068738">
    <property type="protein sequence ID" value="KKK49082.1"/>
    <property type="molecule type" value="Genomic_DNA"/>
</dbReference>
<evidence type="ECO:0000313" key="1">
    <source>
        <dbReference type="EMBL" id="KKK49082.1"/>
    </source>
</evidence>
<organism evidence="1">
    <name type="scientific">marine sediment metagenome</name>
    <dbReference type="NCBI Taxonomy" id="412755"/>
    <lineage>
        <taxon>unclassified sequences</taxon>
        <taxon>metagenomes</taxon>
        <taxon>ecological metagenomes</taxon>
    </lineage>
</organism>
<feature type="non-terminal residue" evidence="1">
    <location>
        <position position="1"/>
    </location>
</feature>
<feature type="non-terminal residue" evidence="1">
    <location>
        <position position="338"/>
    </location>
</feature>
<reference evidence="1" key="1">
    <citation type="journal article" date="2015" name="Nature">
        <title>Complex archaea that bridge the gap between prokaryotes and eukaryotes.</title>
        <authorList>
            <person name="Spang A."/>
            <person name="Saw J.H."/>
            <person name="Jorgensen S.L."/>
            <person name="Zaremba-Niedzwiedzka K."/>
            <person name="Martijn J."/>
            <person name="Lind A.E."/>
            <person name="van Eijk R."/>
            <person name="Schleper C."/>
            <person name="Guy L."/>
            <person name="Ettema T.J."/>
        </authorList>
    </citation>
    <scope>NUCLEOTIDE SEQUENCE</scope>
</reference>
<accession>A0A0F8VXL6</accession>
<dbReference type="AlphaFoldDB" id="A0A0F8VXL6"/>
<gene>
    <name evidence="1" type="ORF">LCGC14_3138660</name>
</gene>
<sequence>MYRGFRVLVDSALGTLAGAFATNSNRDRAGLLYDKNIAQHNGGVETGSNAYKNWDVLRGRVSANDDQVAVIGEGIVYEYTLGSTTWADASATARANDCFHIYFSCTAAQGASEIAKGGGDYGDTSGVKYIYEYSPWTALAATADIIVPNYYSLGAWANFRVPFPHNTYNTVSTIGDKFGNSTSPFEPATLDSNNFHLDHTGGTGFNQDNAEDFAPFTALELQGLIDYIVVSSGDGVALQADFKMRCTCYDTSDNVVVVDFTIPHRNNYFHVSLPLTQFKNYRARASRRWGDVISNLEPAELEIQEQFEWKNLCMISIQTQDSYDDQGRYFPEDGLFLK</sequence>